<dbReference type="OrthoDB" id="3902060at2759"/>
<feature type="region of interest" description="Disordered" evidence="1">
    <location>
        <begin position="215"/>
        <end position="243"/>
    </location>
</feature>
<dbReference type="Proteomes" id="UP000800235">
    <property type="component" value="Unassembled WGS sequence"/>
</dbReference>
<proteinExistence type="predicted"/>
<evidence type="ECO:0000313" key="2">
    <source>
        <dbReference type="EMBL" id="KAF2435936.1"/>
    </source>
</evidence>
<protein>
    <submittedName>
        <fullName evidence="2">Uncharacterized protein</fullName>
    </submittedName>
</protein>
<feature type="compositionally biased region" description="Basic and acidic residues" evidence="1">
    <location>
        <begin position="223"/>
        <end position="243"/>
    </location>
</feature>
<feature type="compositionally biased region" description="Pro residues" evidence="1">
    <location>
        <begin position="623"/>
        <end position="634"/>
    </location>
</feature>
<comment type="caution">
    <text evidence="2">The sequence shown here is derived from an EMBL/GenBank/DDBJ whole genome shotgun (WGS) entry which is preliminary data.</text>
</comment>
<feature type="compositionally biased region" description="Low complexity" evidence="1">
    <location>
        <begin position="402"/>
        <end position="416"/>
    </location>
</feature>
<evidence type="ECO:0000313" key="3">
    <source>
        <dbReference type="Proteomes" id="UP000800235"/>
    </source>
</evidence>
<evidence type="ECO:0000256" key="1">
    <source>
        <dbReference type="SAM" id="MobiDB-lite"/>
    </source>
</evidence>
<dbReference type="EMBL" id="MU007012">
    <property type="protein sequence ID" value="KAF2435936.1"/>
    <property type="molecule type" value="Genomic_DNA"/>
</dbReference>
<keyword evidence="3" id="KW-1185">Reference proteome</keyword>
<organism evidence="2 3">
    <name type="scientific">Tothia fuscella</name>
    <dbReference type="NCBI Taxonomy" id="1048955"/>
    <lineage>
        <taxon>Eukaryota</taxon>
        <taxon>Fungi</taxon>
        <taxon>Dikarya</taxon>
        <taxon>Ascomycota</taxon>
        <taxon>Pezizomycotina</taxon>
        <taxon>Dothideomycetes</taxon>
        <taxon>Pleosporomycetidae</taxon>
        <taxon>Venturiales</taxon>
        <taxon>Cylindrosympodiaceae</taxon>
        <taxon>Tothia</taxon>
    </lineage>
</organism>
<gene>
    <name evidence="2" type="ORF">EJ08DRAFT_295596</name>
</gene>
<sequence length="655" mass="74969">MASVESVIKRLGTSATTALTLSNKFYKVVQEVPAAVFEYTDFAEQILYIAAYLESLGQVIPTLDLQDGSKVFDDIVRLLDFLDDAVKDSEPALPRPLFDGGAIDMILPYEVDNLLHQLEALGVASNLILAVLQLGAQQKFVFGPNFHPSAATSRRITEGFVNQARRMVRTLKLSQPLEINNPGRRFIAPRRAKAHTGITEFLNQMLHEIVEETFPKAGTEADSDTKTKEIEKSSDKGETEESKKVNINTVNFEHFGRDPIADGMPAHVRHNPDQVYAKIHKKDLDERTLDFYGLPWSMVKDDPNYFIIWKPMEIWECDNLFDHTKKLRINEEQASINVKAVVRMLLNRWTNVETNLQAVVPTPQDDDFRCFEKVLQELVKQDEKPIRDVFNRPIIRERSFSPPRRMRSYSPPRVSRAPMPVARSQRIPPHQRHGRPIYRDQESKTEYWRPWGDQIAQLYSSLKYRGWQPVYMRGTDAGQTWFYGPDVVHVRRFKDDYTPQEGAMKPEDGITKTQEYLIISTEWIEEEALARIGFQYQLLETGFYSLDPRITWGDIELLLGATSTFREERLYRKYRSLPNGDLYESREIAVPGADFLHGPKLVGGSKKKQREEGDRRAPSTGGAPPPPPPPPPPQQSFRGEDDGFNDAFVEVSSRM</sequence>
<feature type="region of interest" description="Disordered" evidence="1">
    <location>
        <begin position="402"/>
        <end position="421"/>
    </location>
</feature>
<reference evidence="2" key="1">
    <citation type="journal article" date="2020" name="Stud. Mycol.">
        <title>101 Dothideomycetes genomes: a test case for predicting lifestyles and emergence of pathogens.</title>
        <authorList>
            <person name="Haridas S."/>
            <person name="Albert R."/>
            <person name="Binder M."/>
            <person name="Bloem J."/>
            <person name="Labutti K."/>
            <person name="Salamov A."/>
            <person name="Andreopoulos B."/>
            <person name="Baker S."/>
            <person name="Barry K."/>
            <person name="Bills G."/>
            <person name="Bluhm B."/>
            <person name="Cannon C."/>
            <person name="Castanera R."/>
            <person name="Culley D."/>
            <person name="Daum C."/>
            <person name="Ezra D."/>
            <person name="Gonzalez J."/>
            <person name="Henrissat B."/>
            <person name="Kuo A."/>
            <person name="Liang C."/>
            <person name="Lipzen A."/>
            <person name="Lutzoni F."/>
            <person name="Magnuson J."/>
            <person name="Mondo S."/>
            <person name="Nolan M."/>
            <person name="Ohm R."/>
            <person name="Pangilinan J."/>
            <person name="Park H.-J."/>
            <person name="Ramirez L."/>
            <person name="Alfaro M."/>
            <person name="Sun H."/>
            <person name="Tritt A."/>
            <person name="Yoshinaga Y."/>
            <person name="Zwiers L.-H."/>
            <person name="Turgeon B."/>
            <person name="Goodwin S."/>
            <person name="Spatafora J."/>
            <person name="Crous P."/>
            <person name="Grigoriev I."/>
        </authorList>
    </citation>
    <scope>NUCLEOTIDE SEQUENCE</scope>
    <source>
        <strain evidence="2">CBS 130266</strain>
    </source>
</reference>
<feature type="region of interest" description="Disordered" evidence="1">
    <location>
        <begin position="599"/>
        <end position="655"/>
    </location>
</feature>
<accession>A0A9P4U3T4</accession>
<dbReference type="AlphaFoldDB" id="A0A9P4U3T4"/>
<name>A0A9P4U3T4_9PEZI</name>